<accession>A0ABQ2KZN6</accession>
<evidence type="ECO:0000259" key="3">
    <source>
        <dbReference type="Pfam" id="PF00582"/>
    </source>
</evidence>
<reference evidence="5" key="1">
    <citation type="journal article" date="2019" name="Int. J. Syst. Evol. Microbiol.">
        <title>The Global Catalogue of Microorganisms (GCM) 10K type strain sequencing project: providing services to taxonomists for standard genome sequencing and annotation.</title>
        <authorList>
            <consortium name="The Broad Institute Genomics Platform"/>
            <consortium name="The Broad Institute Genome Sequencing Center for Infectious Disease"/>
            <person name="Wu L."/>
            <person name="Ma J."/>
        </authorList>
    </citation>
    <scope>NUCLEOTIDE SEQUENCE [LARGE SCALE GENOMIC DNA]</scope>
    <source>
        <strain evidence="5">CGMCC 1.6964</strain>
    </source>
</reference>
<comment type="similarity">
    <text evidence="1 2">Belongs to the universal stress protein A family.</text>
</comment>
<proteinExistence type="inferred from homology"/>
<dbReference type="PIRSF" id="PIRSF006276">
    <property type="entry name" value="UspA"/>
    <property type="match status" value="1"/>
</dbReference>
<keyword evidence="2" id="KW-0963">Cytoplasm</keyword>
<comment type="caution">
    <text evidence="4">The sequence shown here is derived from an EMBL/GenBank/DDBJ whole genome shotgun (WGS) entry which is preliminary data.</text>
</comment>
<protein>
    <recommendedName>
        <fullName evidence="2">Universal stress protein</fullName>
    </recommendedName>
</protein>
<feature type="domain" description="UspA" evidence="3">
    <location>
        <begin position="3"/>
        <end position="141"/>
    </location>
</feature>
<keyword evidence="5" id="KW-1185">Reference proteome</keyword>
<dbReference type="PANTHER" id="PTHR46268">
    <property type="entry name" value="STRESS RESPONSE PROTEIN NHAX"/>
    <property type="match status" value="1"/>
</dbReference>
<evidence type="ECO:0000256" key="1">
    <source>
        <dbReference type="ARBA" id="ARBA00008791"/>
    </source>
</evidence>
<evidence type="ECO:0000313" key="5">
    <source>
        <dbReference type="Proteomes" id="UP000606653"/>
    </source>
</evidence>
<dbReference type="InterPro" id="IPR006016">
    <property type="entry name" value="UspA"/>
</dbReference>
<dbReference type="CDD" id="cd00293">
    <property type="entry name" value="USP-like"/>
    <property type="match status" value="1"/>
</dbReference>
<dbReference type="InterPro" id="IPR006015">
    <property type="entry name" value="Universal_stress_UspA"/>
</dbReference>
<dbReference type="Proteomes" id="UP000606653">
    <property type="component" value="Unassembled WGS sequence"/>
</dbReference>
<dbReference type="RefSeq" id="WP_018977155.1">
    <property type="nucleotide sequence ID" value="NZ_BMLN01000004.1"/>
</dbReference>
<evidence type="ECO:0000256" key="2">
    <source>
        <dbReference type="PIRNR" id="PIRNR006276"/>
    </source>
</evidence>
<dbReference type="Pfam" id="PF00582">
    <property type="entry name" value="Usp"/>
    <property type="match status" value="1"/>
</dbReference>
<dbReference type="PANTHER" id="PTHR46268:SF15">
    <property type="entry name" value="UNIVERSAL STRESS PROTEIN HP_0031"/>
    <property type="match status" value="1"/>
</dbReference>
<dbReference type="InterPro" id="IPR014729">
    <property type="entry name" value="Rossmann-like_a/b/a_fold"/>
</dbReference>
<dbReference type="Gene3D" id="3.40.50.620">
    <property type="entry name" value="HUPs"/>
    <property type="match status" value="1"/>
</dbReference>
<dbReference type="PRINTS" id="PR01438">
    <property type="entry name" value="UNVRSLSTRESS"/>
</dbReference>
<dbReference type="EMBL" id="BMLN01000004">
    <property type="protein sequence ID" value="GGN97876.1"/>
    <property type="molecule type" value="Genomic_DNA"/>
</dbReference>
<dbReference type="SUPFAM" id="SSF52402">
    <property type="entry name" value="Adenine nucleotide alpha hydrolases-like"/>
    <property type="match status" value="1"/>
</dbReference>
<sequence length="141" mass="15451">MIYRHLMVAYDGSEHALRGLEQARALAGGKAAIDIVYVDPAESEVLEEPLVFYTNDLEERLDRDIREQEAALRKLAEDIPNARGVVLGGHAAKSLLKYAEETDVDLIVIGSRGLDGLRELLLGSVSHNVAQHAKVPVLIVK</sequence>
<organism evidence="4 5">
    <name type="scientific">Saccharibacillus kuerlensis</name>
    <dbReference type="NCBI Taxonomy" id="459527"/>
    <lineage>
        <taxon>Bacteria</taxon>
        <taxon>Bacillati</taxon>
        <taxon>Bacillota</taxon>
        <taxon>Bacilli</taxon>
        <taxon>Bacillales</taxon>
        <taxon>Paenibacillaceae</taxon>
        <taxon>Saccharibacillus</taxon>
    </lineage>
</organism>
<evidence type="ECO:0000313" key="4">
    <source>
        <dbReference type="EMBL" id="GGN97876.1"/>
    </source>
</evidence>
<gene>
    <name evidence="4" type="primary">uspA</name>
    <name evidence="4" type="ORF">GCM10010969_16240</name>
</gene>
<comment type="subcellular location">
    <subcellularLocation>
        <location evidence="2">Cytoplasm</location>
    </subcellularLocation>
</comment>
<name>A0ABQ2KZN6_9BACL</name>